<feature type="non-terminal residue" evidence="1">
    <location>
        <position position="240"/>
    </location>
</feature>
<dbReference type="EMBL" id="ASPP01040156">
    <property type="protein sequence ID" value="ETO00730.1"/>
    <property type="molecule type" value="Genomic_DNA"/>
</dbReference>
<dbReference type="Proteomes" id="UP000023152">
    <property type="component" value="Unassembled WGS sequence"/>
</dbReference>
<comment type="caution">
    <text evidence="1">The sequence shown here is derived from an EMBL/GenBank/DDBJ whole genome shotgun (WGS) entry which is preliminary data.</text>
</comment>
<evidence type="ECO:0000313" key="1">
    <source>
        <dbReference type="EMBL" id="ETO00730.1"/>
    </source>
</evidence>
<gene>
    <name evidence="1" type="ORF">RFI_36711</name>
</gene>
<name>X6LJ34_RETFI</name>
<reference evidence="1 2" key="1">
    <citation type="journal article" date="2013" name="Curr. Biol.">
        <title>The Genome of the Foraminiferan Reticulomyxa filosa.</title>
        <authorList>
            <person name="Glockner G."/>
            <person name="Hulsmann N."/>
            <person name="Schleicher M."/>
            <person name="Noegel A.A."/>
            <person name="Eichinger L."/>
            <person name="Gallinger C."/>
            <person name="Pawlowski J."/>
            <person name="Sierra R."/>
            <person name="Euteneuer U."/>
            <person name="Pillet L."/>
            <person name="Moustafa A."/>
            <person name="Platzer M."/>
            <person name="Groth M."/>
            <person name="Szafranski K."/>
            <person name="Schliwa M."/>
        </authorList>
    </citation>
    <scope>NUCLEOTIDE SEQUENCE [LARGE SCALE GENOMIC DNA]</scope>
</reference>
<keyword evidence="2" id="KW-1185">Reference proteome</keyword>
<proteinExistence type="predicted"/>
<dbReference type="SUPFAM" id="SSF50965">
    <property type="entry name" value="Galactose oxidase, central domain"/>
    <property type="match status" value="1"/>
</dbReference>
<dbReference type="AlphaFoldDB" id="X6LJ34"/>
<dbReference type="InterPro" id="IPR011043">
    <property type="entry name" value="Gal_Oxase/kelch_b-propeller"/>
</dbReference>
<dbReference type="Gene3D" id="2.120.10.80">
    <property type="entry name" value="Kelch-type beta propeller"/>
    <property type="match status" value="1"/>
</dbReference>
<accession>X6LJ34</accession>
<protein>
    <submittedName>
        <fullName evidence="1">Uncharacterized protein</fullName>
    </submittedName>
</protein>
<sequence>MSNEIFQTLKELPKPLCRIQCVSHKHEILICGADDCRSCYSYHILKNEYKFICEYPSNVTLSGHCVVKLSDNNNKDNNQITLLSFGGIGSHTLVMKYVSIWSNISNKSDELNNYNKWVQFTDNHDHPIFIKRNDYGYVGLRAVVGGSNNHLLFITHPSQAISVFDLNTFQLIKYDTLPTTKMIDYHCFVLNSENGQGQEMMKTNQEQNKKIYQMLLFCRTTGLSIEYDENNNIFQFHKLP</sequence>
<dbReference type="InterPro" id="IPR015915">
    <property type="entry name" value="Kelch-typ_b-propeller"/>
</dbReference>
<evidence type="ECO:0000313" key="2">
    <source>
        <dbReference type="Proteomes" id="UP000023152"/>
    </source>
</evidence>
<organism evidence="1 2">
    <name type="scientific">Reticulomyxa filosa</name>
    <dbReference type="NCBI Taxonomy" id="46433"/>
    <lineage>
        <taxon>Eukaryota</taxon>
        <taxon>Sar</taxon>
        <taxon>Rhizaria</taxon>
        <taxon>Retaria</taxon>
        <taxon>Foraminifera</taxon>
        <taxon>Monothalamids</taxon>
        <taxon>Reticulomyxidae</taxon>
        <taxon>Reticulomyxa</taxon>
    </lineage>
</organism>